<dbReference type="AlphaFoldDB" id="A0A921TE91"/>
<keyword evidence="2 6" id="KW-0812">Transmembrane</keyword>
<evidence type="ECO:0008006" key="11">
    <source>
        <dbReference type="Google" id="ProtNLM"/>
    </source>
</evidence>
<evidence type="ECO:0000313" key="10">
    <source>
        <dbReference type="Proteomes" id="UP000717981"/>
    </source>
</evidence>
<evidence type="ECO:0000313" key="9">
    <source>
        <dbReference type="EMBL" id="KAF1689376.1"/>
    </source>
</evidence>
<dbReference type="EMBL" id="PDWK01000022">
    <property type="protein sequence ID" value="KAF1689376.1"/>
    <property type="molecule type" value="Genomic_DNA"/>
</dbReference>
<dbReference type="Pfam" id="PF12821">
    <property type="entry name" value="ThrE_2"/>
    <property type="match status" value="1"/>
</dbReference>
<dbReference type="OrthoDB" id="1490274at2"/>
<feature type="transmembrane region" description="Helical" evidence="6">
    <location>
        <begin position="357"/>
        <end position="377"/>
    </location>
</feature>
<dbReference type="InterPro" id="IPR024528">
    <property type="entry name" value="ThrE_2"/>
</dbReference>
<comment type="similarity">
    <text evidence="5">Belongs to the ThrE exporter (TC 2.A.79) family.</text>
</comment>
<evidence type="ECO:0000259" key="7">
    <source>
        <dbReference type="Pfam" id="PF06738"/>
    </source>
</evidence>
<dbReference type="Pfam" id="PF06738">
    <property type="entry name" value="ThrE"/>
    <property type="match status" value="1"/>
</dbReference>
<name>A0A921TE91_9GAMM</name>
<comment type="caution">
    <text evidence="9">The sequence shown here is derived from an EMBL/GenBank/DDBJ whole genome shotgun (WGS) entry which is preliminary data.</text>
</comment>
<feature type="transmembrane region" description="Helical" evidence="6">
    <location>
        <begin position="327"/>
        <end position="345"/>
    </location>
</feature>
<keyword evidence="10" id="KW-1185">Reference proteome</keyword>
<evidence type="ECO:0000256" key="2">
    <source>
        <dbReference type="ARBA" id="ARBA00022692"/>
    </source>
</evidence>
<feature type="domain" description="Threonine/Serine exporter ThrE" evidence="8">
    <location>
        <begin position="287"/>
        <end position="408"/>
    </location>
</feature>
<feature type="transmembrane region" description="Helical" evidence="6">
    <location>
        <begin position="389"/>
        <end position="410"/>
    </location>
</feature>
<evidence type="ECO:0000259" key="8">
    <source>
        <dbReference type="Pfam" id="PF12821"/>
    </source>
</evidence>
<dbReference type="GO" id="GO:0022857">
    <property type="term" value="F:transmembrane transporter activity"/>
    <property type="evidence" value="ECO:0007669"/>
    <property type="project" value="InterPro"/>
</dbReference>
<evidence type="ECO:0000256" key="3">
    <source>
        <dbReference type="ARBA" id="ARBA00022989"/>
    </source>
</evidence>
<feature type="domain" description="Threonine/serine exporter-like N-terminal" evidence="7">
    <location>
        <begin position="18"/>
        <end position="259"/>
    </location>
</feature>
<dbReference type="RefSeq" id="WP_162124142.1">
    <property type="nucleotide sequence ID" value="NZ_PDWK01000022.1"/>
</dbReference>
<reference evidence="9" key="1">
    <citation type="submission" date="2017-10" db="EMBL/GenBank/DDBJ databases">
        <title>Whole genome sequencing of members of genus Pseudoxanthomonas.</title>
        <authorList>
            <person name="Kumar S."/>
            <person name="Bansal K."/>
            <person name="Kaur A."/>
            <person name="Patil P."/>
            <person name="Sharma S."/>
            <person name="Patil P.B."/>
        </authorList>
    </citation>
    <scope>NUCLEOTIDE SEQUENCE</scope>
    <source>
        <strain evidence="9">DSM 22914</strain>
    </source>
</reference>
<proteinExistence type="inferred from homology"/>
<evidence type="ECO:0000256" key="1">
    <source>
        <dbReference type="ARBA" id="ARBA00004141"/>
    </source>
</evidence>
<keyword evidence="4 6" id="KW-0472">Membrane</keyword>
<feature type="transmembrane region" description="Helical" evidence="6">
    <location>
        <begin position="129"/>
        <end position="147"/>
    </location>
</feature>
<dbReference type="Proteomes" id="UP000717981">
    <property type="component" value="Unassembled WGS sequence"/>
</dbReference>
<feature type="transmembrane region" description="Helical" evidence="6">
    <location>
        <begin position="237"/>
        <end position="259"/>
    </location>
</feature>
<dbReference type="InterPro" id="IPR051361">
    <property type="entry name" value="ThrE/Ser_Exporter"/>
</dbReference>
<dbReference type="InterPro" id="IPR010619">
    <property type="entry name" value="ThrE-like_N"/>
</dbReference>
<feature type="transmembrane region" description="Helical" evidence="6">
    <location>
        <begin position="303"/>
        <end position="321"/>
    </location>
</feature>
<sequence length="416" mass="43984">MATASVHSQASYAQRIAFVAEMAARLHRYGTTAQRLEAAITALSQRLDLECEAWSNPTGLILSFSDPRKPLGSTDTTRVIRLPPGENDLHKLCEADRIAEAVANGHMSIAQGHTALRTLDRPPRLRSRIMQVLAFGLAAAGVAGLWRLPWLDIATAGVTGVLMGLLDQFVSPRLNWREAGEALSALVAGTVVSLVAAAGGPLNLNTVVIASLVVLLPGMAITNAMNELSSQHWVSGTVRFAGALTTVLKLTVGAMVAVILLDLAGLEPQVRASRPQPDWVEWAALGVAAFAFAVLFKASLRDYPWVMGAAVAGYLIARYAGDAWGNQSGIFLSALVLTAAGNGFGRWVQRPGALIRLPGIIMLVPGSASLRGLLTLVQQQDMDVGQSAMLGVLNILMALVAGLLFGNLVIPARKNL</sequence>
<dbReference type="PANTHER" id="PTHR31082:SF4">
    <property type="entry name" value="PHEROMONE-REGULATED MEMBRANE PROTEIN 10"/>
    <property type="match status" value="1"/>
</dbReference>
<feature type="transmembrane region" description="Helical" evidence="6">
    <location>
        <begin position="279"/>
        <end position="296"/>
    </location>
</feature>
<dbReference type="GO" id="GO:0016020">
    <property type="term" value="C:membrane"/>
    <property type="evidence" value="ECO:0007669"/>
    <property type="project" value="UniProtKB-SubCell"/>
</dbReference>
<evidence type="ECO:0000256" key="4">
    <source>
        <dbReference type="ARBA" id="ARBA00023136"/>
    </source>
</evidence>
<comment type="subcellular location">
    <subcellularLocation>
        <location evidence="1">Membrane</location>
        <topology evidence="1">Multi-pass membrane protein</topology>
    </subcellularLocation>
</comment>
<protein>
    <recommendedName>
        <fullName evidence="11">Threonine/serine exporter family protein</fullName>
    </recommendedName>
</protein>
<dbReference type="PANTHER" id="PTHR31082">
    <property type="entry name" value="PHEROMONE-REGULATED MEMBRANE PROTEIN 10"/>
    <property type="match status" value="1"/>
</dbReference>
<organism evidence="9 10">
    <name type="scientific">Pseudoxanthomonas taiwanensis</name>
    <dbReference type="NCBI Taxonomy" id="176598"/>
    <lineage>
        <taxon>Bacteria</taxon>
        <taxon>Pseudomonadati</taxon>
        <taxon>Pseudomonadota</taxon>
        <taxon>Gammaproteobacteria</taxon>
        <taxon>Lysobacterales</taxon>
        <taxon>Lysobacteraceae</taxon>
        <taxon>Pseudoxanthomonas</taxon>
    </lineage>
</organism>
<keyword evidence="3 6" id="KW-1133">Transmembrane helix</keyword>
<gene>
    <name evidence="9" type="ORF">CR938_06070</name>
</gene>
<evidence type="ECO:0000256" key="5">
    <source>
        <dbReference type="ARBA" id="ARBA00034125"/>
    </source>
</evidence>
<evidence type="ECO:0000256" key="6">
    <source>
        <dbReference type="SAM" id="Phobius"/>
    </source>
</evidence>
<accession>A0A921TE91</accession>